<organism evidence="3 4">
    <name type="scientific">Trypanosoma cruzi marinkellei</name>
    <dbReference type="NCBI Taxonomy" id="85056"/>
    <lineage>
        <taxon>Eukaryota</taxon>
        <taxon>Discoba</taxon>
        <taxon>Euglenozoa</taxon>
        <taxon>Kinetoplastea</taxon>
        <taxon>Metakinetoplastina</taxon>
        <taxon>Trypanosomatida</taxon>
        <taxon>Trypanosomatidae</taxon>
        <taxon>Trypanosoma</taxon>
        <taxon>Schizotrypanum</taxon>
    </lineage>
</organism>
<keyword evidence="4" id="KW-1185">Reference proteome</keyword>
<dbReference type="Proteomes" id="UP000007350">
    <property type="component" value="Unassembled WGS sequence"/>
</dbReference>
<dbReference type="InterPro" id="IPR008377">
    <property type="entry name" value="Sialidase_trypan"/>
</dbReference>
<dbReference type="GO" id="GO:0004308">
    <property type="term" value="F:exo-alpha-sialidase activity"/>
    <property type="evidence" value="ECO:0007669"/>
    <property type="project" value="InterPro"/>
</dbReference>
<dbReference type="InterPro" id="IPR021287">
    <property type="entry name" value="Trans-sialidase_CS"/>
</dbReference>
<feature type="domain" description="Trans-sialidase C-terminal" evidence="2">
    <location>
        <begin position="2"/>
        <end position="93"/>
    </location>
</feature>
<feature type="compositionally biased region" description="Polar residues" evidence="1">
    <location>
        <begin position="178"/>
        <end position="191"/>
    </location>
</feature>
<feature type="compositionally biased region" description="Polar residues" evidence="1">
    <location>
        <begin position="137"/>
        <end position="147"/>
    </location>
</feature>
<evidence type="ECO:0000256" key="1">
    <source>
        <dbReference type="SAM" id="MobiDB-lite"/>
    </source>
</evidence>
<dbReference type="AlphaFoldDB" id="K2MUK5"/>
<feature type="non-terminal residue" evidence="3">
    <location>
        <position position="1"/>
    </location>
</feature>
<feature type="region of interest" description="Disordered" evidence="1">
    <location>
        <begin position="102"/>
        <end position="211"/>
    </location>
</feature>
<dbReference type="EMBL" id="AHKC01013275">
    <property type="protein sequence ID" value="EKF29414.1"/>
    <property type="molecule type" value="Genomic_DNA"/>
</dbReference>
<dbReference type="Pfam" id="PF11052">
    <property type="entry name" value="Tr-sialidase_C"/>
    <property type="match status" value="1"/>
</dbReference>
<dbReference type="InterPro" id="IPR055239">
    <property type="entry name" value="TS_C"/>
</dbReference>
<dbReference type="PRINTS" id="PR01803">
    <property type="entry name" value="TCSIALIDASE"/>
</dbReference>
<proteinExistence type="predicted"/>
<evidence type="ECO:0000313" key="4">
    <source>
        <dbReference type="Proteomes" id="UP000007350"/>
    </source>
</evidence>
<feature type="compositionally biased region" description="Low complexity" evidence="1">
    <location>
        <begin position="157"/>
        <end position="174"/>
    </location>
</feature>
<evidence type="ECO:0000259" key="2">
    <source>
        <dbReference type="Pfam" id="PF22925"/>
    </source>
</evidence>
<comment type="caution">
    <text evidence="3">The sequence shown here is derived from an EMBL/GenBank/DDBJ whole genome shotgun (WGS) entry which is preliminary data.</text>
</comment>
<accession>K2MUK5</accession>
<dbReference type="InterPro" id="IPR013320">
    <property type="entry name" value="ConA-like_dom_sf"/>
</dbReference>
<sequence>FGDQTTEKHSSDWEPGTTHQVAIVLQNSNQGSVYVDGERVLGDTKIDLIDIEASKKISHFYIGGDGGSADNTGRNDVSVTVENVLLYNRPWSSAEIAGLAKKEITNPMPEGTKTTDARPPSPAASGPAAEGAASQSYSGGQRPSQQELKGVGGEPGAASTAATSSSEVTQTVAAGSGDTVQGNGSPQTPEVSGTSDGYGGTAGGTDAQGEGIHAEDGEVNVTALNSSLGSLSRVNNTGDASTVGGSGLMSLLLLGLWGVAAL</sequence>
<dbReference type="Gene3D" id="2.60.120.200">
    <property type="match status" value="1"/>
</dbReference>
<dbReference type="SUPFAM" id="SSF49899">
    <property type="entry name" value="Concanavalin A-like lectins/glucanases"/>
    <property type="match status" value="1"/>
</dbReference>
<gene>
    <name evidence="3" type="ORF">MOQ_006804</name>
</gene>
<evidence type="ECO:0000313" key="3">
    <source>
        <dbReference type="EMBL" id="EKF29414.1"/>
    </source>
</evidence>
<feature type="compositionally biased region" description="Low complexity" evidence="1">
    <location>
        <begin position="123"/>
        <end position="136"/>
    </location>
</feature>
<name>K2MUK5_TRYCR</name>
<dbReference type="Pfam" id="PF22925">
    <property type="entry name" value="TS_C"/>
    <property type="match status" value="1"/>
</dbReference>
<protein>
    <submittedName>
        <fullName evidence="3">Trans-sialidase, putative</fullName>
    </submittedName>
</protein>
<reference evidence="3 4" key="1">
    <citation type="journal article" date="2012" name="BMC Genomics">
        <title>Comparative genomic analysis of human infective Trypanosoma cruzi lineages with the bat-restricted subspecies T. cruzi marinkellei.</title>
        <authorList>
            <person name="Franzen O."/>
            <person name="Talavera-Lopez C."/>
            <person name="Ochaya S."/>
            <person name="Butler C.E."/>
            <person name="Messenger L.A."/>
            <person name="Lewis M.D."/>
            <person name="Llewellyn M.S."/>
            <person name="Marinkelle C.J."/>
            <person name="Tyler K.M."/>
            <person name="Miles M.A."/>
            <person name="Andersson B."/>
        </authorList>
    </citation>
    <scope>NUCLEOTIDE SEQUENCE [LARGE SCALE GENOMIC DNA]</scope>
    <source>
        <strain evidence="3 4">B7</strain>
    </source>
</reference>